<keyword evidence="7" id="KW-1133">Transmembrane helix</keyword>
<keyword evidence="7" id="KW-0812">Transmembrane</keyword>
<name>A0AB40CL40_DIOCR</name>
<dbReference type="PRINTS" id="PR00385">
    <property type="entry name" value="P450"/>
</dbReference>
<keyword evidence="8" id="KW-1185">Reference proteome</keyword>
<dbReference type="PANTHER" id="PTHR24296">
    <property type="entry name" value="CYTOCHROME P450"/>
    <property type="match status" value="1"/>
</dbReference>
<dbReference type="GO" id="GO:0016705">
    <property type="term" value="F:oxidoreductase activity, acting on paired donors, with incorporation or reduction of molecular oxygen"/>
    <property type="evidence" value="ECO:0007669"/>
    <property type="project" value="InterPro"/>
</dbReference>
<keyword evidence="2 5" id="KW-0479">Metal-binding</keyword>
<keyword evidence="7" id="KW-0472">Membrane</keyword>
<dbReference type="PROSITE" id="PS00086">
    <property type="entry name" value="CYTOCHROME_P450"/>
    <property type="match status" value="1"/>
</dbReference>
<dbReference type="AlphaFoldDB" id="A0AB40CL40"/>
<evidence type="ECO:0000313" key="9">
    <source>
        <dbReference type="RefSeq" id="XP_039140267.1"/>
    </source>
</evidence>
<proteinExistence type="inferred from homology"/>
<dbReference type="Gene3D" id="1.10.630.10">
    <property type="entry name" value="Cytochrome P450"/>
    <property type="match status" value="1"/>
</dbReference>
<dbReference type="GO" id="GO:0005506">
    <property type="term" value="F:iron ion binding"/>
    <property type="evidence" value="ECO:0007669"/>
    <property type="project" value="InterPro"/>
</dbReference>
<dbReference type="PRINTS" id="PR00463">
    <property type="entry name" value="EP450I"/>
</dbReference>
<comment type="similarity">
    <text evidence="1 6">Belongs to the cytochrome P450 family.</text>
</comment>
<evidence type="ECO:0000256" key="6">
    <source>
        <dbReference type="RuleBase" id="RU000461"/>
    </source>
</evidence>
<organism evidence="8 9">
    <name type="scientific">Dioscorea cayennensis subsp. rotundata</name>
    <name type="common">White Guinea yam</name>
    <name type="synonym">Dioscorea rotundata</name>
    <dbReference type="NCBI Taxonomy" id="55577"/>
    <lineage>
        <taxon>Eukaryota</taxon>
        <taxon>Viridiplantae</taxon>
        <taxon>Streptophyta</taxon>
        <taxon>Embryophyta</taxon>
        <taxon>Tracheophyta</taxon>
        <taxon>Spermatophyta</taxon>
        <taxon>Magnoliopsida</taxon>
        <taxon>Liliopsida</taxon>
        <taxon>Dioscoreales</taxon>
        <taxon>Dioscoreaceae</taxon>
        <taxon>Dioscorea</taxon>
    </lineage>
</organism>
<sequence length="536" mass="61410">MASMASWLTKPELILSIITFVLLYLFRYYHQSHHHLLLNFPVIGMLPGLFANLHWVHDWGTNIIRASGGTFMFRGPWFASMEYVVTSDPANINHIFNTNFINYPKGEEFFEIFDILGDGIFNSDGESWRLQRKKAHNLMTDHNFKAFLIKSSNSKVYTELIPLLQQLAGGEKEAQVVNLQDVFLRFTFDATCELVFGVNPKSLSPEFPTIPFSKAMDEAMTVILLRHTVPPQWWKLLRWLNVSGEKKLARARKVIDQFIAEVIEKKRDNHGNFRDSNLLTSYIKDTSSIEDIQESNKILRDTTMNLMLAGRDTTGAALTWFFWLLSKNKQAEEKIIEELKQYSLVKKEGIAGEELGKLVYLHAALCESLRLYPPVPFEHKAVVKEDVLPSGVEVRPGIKILIFLYGIGRMKEVWGEDCMEFKPERWISEKGKLRHEPSFKFLSFNAGPRTCLGKEVAFAQMKTVVAGILSRFHVDVVEGQVVEPKLSIILHTKNGIDGEDKGEKPELIWLCITNYIKCHYDVSFLCLLAMVLIKMV</sequence>
<evidence type="ECO:0000256" key="7">
    <source>
        <dbReference type="SAM" id="Phobius"/>
    </source>
</evidence>
<comment type="cofactor">
    <cofactor evidence="5">
        <name>heme</name>
        <dbReference type="ChEBI" id="CHEBI:30413"/>
    </cofactor>
</comment>
<reference evidence="9" key="1">
    <citation type="submission" date="2025-08" db="UniProtKB">
        <authorList>
            <consortium name="RefSeq"/>
        </authorList>
    </citation>
    <scope>IDENTIFICATION</scope>
</reference>
<dbReference type="GO" id="GO:0006629">
    <property type="term" value="P:lipid metabolic process"/>
    <property type="evidence" value="ECO:0007669"/>
    <property type="project" value="UniProtKB-ARBA"/>
</dbReference>
<feature type="binding site" description="axial binding residue" evidence="5">
    <location>
        <position position="451"/>
    </location>
    <ligand>
        <name>heme</name>
        <dbReference type="ChEBI" id="CHEBI:30413"/>
    </ligand>
    <ligandPart>
        <name>Fe</name>
        <dbReference type="ChEBI" id="CHEBI:18248"/>
    </ligandPart>
</feature>
<dbReference type="InterPro" id="IPR017972">
    <property type="entry name" value="Cyt_P450_CS"/>
</dbReference>
<evidence type="ECO:0000256" key="5">
    <source>
        <dbReference type="PIRSR" id="PIRSR602401-1"/>
    </source>
</evidence>
<dbReference type="InterPro" id="IPR002401">
    <property type="entry name" value="Cyt_P450_E_grp-I"/>
</dbReference>
<dbReference type="GO" id="GO:0004497">
    <property type="term" value="F:monooxygenase activity"/>
    <property type="evidence" value="ECO:0007669"/>
    <property type="project" value="UniProtKB-KW"/>
</dbReference>
<dbReference type="GO" id="GO:0020037">
    <property type="term" value="F:heme binding"/>
    <property type="evidence" value="ECO:0007669"/>
    <property type="project" value="InterPro"/>
</dbReference>
<evidence type="ECO:0000313" key="8">
    <source>
        <dbReference type="Proteomes" id="UP001515500"/>
    </source>
</evidence>
<feature type="transmembrane region" description="Helical" evidence="7">
    <location>
        <begin position="13"/>
        <end position="29"/>
    </location>
</feature>
<gene>
    <name evidence="9" type="primary">LOC120277470</name>
</gene>
<evidence type="ECO:0000256" key="1">
    <source>
        <dbReference type="ARBA" id="ARBA00010617"/>
    </source>
</evidence>
<dbReference type="CDD" id="cd11064">
    <property type="entry name" value="CYP86A"/>
    <property type="match status" value="1"/>
</dbReference>
<keyword evidence="6" id="KW-0503">Monooxygenase</keyword>
<keyword evidence="3 6" id="KW-0560">Oxidoreductase</keyword>
<dbReference type="SUPFAM" id="SSF48264">
    <property type="entry name" value="Cytochrome P450"/>
    <property type="match status" value="1"/>
</dbReference>
<evidence type="ECO:0000256" key="2">
    <source>
        <dbReference type="ARBA" id="ARBA00022723"/>
    </source>
</evidence>
<evidence type="ECO:0000256" key="3">
    <source>
        <dbReference type="ARBA" id="ARBA00023002"/>
    </source>
</evidence>
<dbReference type="InterPro" id="IPR036396">
    <property type="entry name" value="Cyt_P450_sf"/>
</dbReference>
<dbReference type="GeneID" id="120277470"/>
<evidence type="ECO:0000256" key="4">
    <source>
        <dbReference type="ARBA" id="ARBA00023004"/>
    </source>
</evidence>
<dbReference type="RefSeq" id="XP_039140267.1">
    <property type="nucleotide sequence ID" value="XM_039284333.1"/>
</dbReference>
<keyword evidence="5 6" id="KW-0349">Heme</keyword>
<dbReference type="Pfam" id="PF00067">
    <property type="entry name" value="p450"/>
    <property type="match status" value="1"/>
</dbReference>
<protein>
    <submittedName>
        <fullName evidence="9">Noroxomaritidine synthase-like</fullName>
    </submittedName>
</protein>
<accession>A0AB40CL40</accession>
<keyword evidence="4 5" id="KW-0408">Iron</keyword>
<dbReference type="InterPro" id="IPR001128">
    <property type="entry name" value="Cyt_P450"/>
</dbReference>
<dbReference type="Proteomes" id="UP001515500">
    <property type="component" value="Chromosome 2"/>
</dbReference>